<dbReference type="EMBL" id="JAUJDW010000008">
    <property type="protein sequence ID" value="KAK0661420.1"/>
    <property type="molecule type" value="Genomic_DNA"/>
</dbReference>
<reference evidence="2" key="1">
    <citation type="submission" date="2023-06" db="EMBL/GenBank/DDBJ databases">
        <title>Multi-omics analyses reveal the molecular pathogenesis toolkit of Lasiodiplodia hormozganensis, a cross-kingdom pathogen.</title>
        <authorList>
            <person name="Felix C."/>
            <person name="Meneses R."/>
            <person name="Goncalves M.F.M."/>
            <person name="Tilleman L."/>
            <person name="Duarte A.S."/>
            <person name="Jorrin-Novo J.V."/>
            <person name="Van De Peer Y."/>
            <person name="Deforce D."/>
            <person name="Van Nieuwerburgh F."/>
            <person name="Esteves A.C."/>
            <person name="Alves A."/>
        </authorList>
    </citation>
    <scope>NUCLEOTIDE SEQUENCE</scope>
    <source>
        <strain evidence="2">CBS 339.90</strain>
    </source>
</reference>
<dbReference type="AlphaFoldDB" id="A0AA39Z0F6"/>
<organism evidence="2 3">
    <name type="scientific">Lasiodiplodia hormozganensis</name>
    <dbReference type="NCBI Taxonomy" id="869390"/>
    <lineage>
        <taxon>Eukaryota</taxon>
        <taxon>Fungi</taxon>
        <taxon>Dikarya</taxon>
        <taxon>Ascomycota</taxon>
        <taxon>Pezizomycotina</taxon>
        <taxon>Dothideomycetes</taxon>
        <taxon>Dothideomycetes incertae sedis</taxon>
        <taxon>Botryosphaeriales</taxon>
        <taxon>Botryosphaeriaceae</taxon>
        <taxon>Lasiodiplodia</taxon>
    </lineage>
</organism>
<dbReference type="InterPro" id="IPR052895">
    <property type="entry name" value="HetReg/Transcr_Mod"/>
</dbReference>
<dbReference type="InterPro" id="IPR010730">
    <property type="entry name" value="HET"/>
</dbReference>
<keyword evidence="3" id="KW-1185">Reference proteome</keyword>
<evidence type="ECO:0000313" key="3">
    <source>
        <dbReference type="Proteomes" id="UP001175001"/>
    </source>
</evidence>
<dbReference type="Proteomes" id="UP001175001">
    <property type="component" value="Unassembled WGS sequence"/>
</dbReference>
<dbReference type="Pfam" id="PF26639">
    <property type="entry name" value="Het-6_barrel"/>
    <property type="match status" value="1"/>
</dbReference>
<gene>
    <name evidence="2" type="primary">het-6_5</name>
    <name evidence="2" type="ORF">DIS24_g2485</name>
</gene>
<proteinExistence type="predicted"/>
<protein>
    <submittedName>
        <fullName evidence="2">Heterokaryon incompatibility protein 6</fullName>
    </submittedName>
</protein>
<name>A0AA39Z0F6_9PEZI</name>
<evidence type="ECO:0000259" key="1">
    <source>
        <dbReference type="Pfam" id="PF06985"/>
    </source>
</evidence>
<evidence type="ECO:0000313" key="2">
    <source>
        <dbReference type="EMBL" id="KAK0661420.1"/>
    </source>
</evidence>
<feature type="domain" description="Heterokaryon incompatibility" evidence="1">
    <location>
        <begin position="49"/>
        <end position="206"/>
    </location>
</feature>
<accession>A0AA39Z0F6</accession>
<dbReference type="Pfam" id="PF06985">
    <property type="entry name" value="HET"/>
    <property type="match status" value="1"/>
</dbReference>
<comment type="caution">
    <text evidence="2">The sequence shown here is derived from an EMBL/GenBank/DDBJ whole genome shotgun (WGS) entry which is preliminary data.</text>
</comment>
<dbReference type="PANTHER" id="PTHR24148:SF64">
    <property type="entry name" value="HETEROKARYON INCOMPATIBILITY DOMAIN-CONTAINING PROTEIN"/>
    <property type="match status" value="1"/>
</dbReference>
<dbReference type="PANTHER" id="PTHR24148">
    <property type="entry name" value="ANKYRIN REPEAT DOMAIN-CONTAINING PROTEIN 39 HOMOLOG-RELATED"/>
    <property type="match status" value="1"/>
</dbReference>
<sequence>MPQTQLPYRYKRLTSTATTRLVQIQPSTASGSGLVVNIVEAFPSGPLEYDALSYTWGTAEPDKPIVANNDRRLLVTDNLAKAMRRFRHATEVVSLWIDQLCIDQRNARERSLQVAMMGTIYRSARKVIVWLGDDVQDDGSSQQLNLKPGLRLAGQILDKLREEPRLKFDWSNSATSSLPRAGNRPWQALAAILRRPWFGRMWVIQEVVLSSCIEVYCGREMFTWDEVGKIVDYLDCDEYRAYNIRNSELVTELPFSRINRIKKQHEQGVRPDLFELMLACRHFGATDERDKIYALLELGEHDITPDYSMSPRDVFVDFAARTIRMAQQRRRCCDYGIENPHQFHCCVEGLKDRDRYLRIMTMLCCAGSTNQRQMLPCSERLPSWVPDWTQPLKVRPFCFWGSKTFMAGGSEYGEISVRDEGARLSIPGKLFDTVRAAGSVNLNLTDIADAKVERELITQWYADCDRIVAQNRFPYPVTGKEPRVVLKKILEHNGIGETAAAAAAGATVTARKMPGHNNNTTAAQQRPHAYQQRRSSGNLIDDLASPQWVLPDQHYESTMGVAVGRVLFLTTSGYMGLAPHGTRDGDVVFVVLGCDIPFVLRPAGGGDHCGGEGGGDYVLLGECFVYKAMDGEAMRDDSKAVQDVTVI</sequence>